<proteinExistence type="predicted"/>
<keyword evidence="3" id="KW-1185">Reference proteome</keyword>
<feature type="region of interest" description="Disordered" evidence="1">
    <location>
        <begin position="130"/>
        <end position="233"/>
    </location>
</feature>
<gene>
    <name evidence="2" type="ORF">PtA15_2A789</name>
</gene>
<name>A0ABY7CEW4_9BASI</name>
<feature type="compositionally biased region" description="Low complexity" evidence="1">
    <location>
        <begin position="157"/>
        <end position="167"/>
    </location>
</feature>
<evidence type="ECO:0000313" key="3">
    <source>
        <dbReference type="Proteomes" id="UP001164743"/>
    </source>
</evidence>
<feature type="compositionally biased region" description="Polar residues" evidence="1">
    <location>
        <begin position="174"/>
        <end position="202"/>
    </location>
</feature>
<organism evidence="2 3">
    <name type="scientific">Puccinia triticina</name>
    <dbReference type="NCBI Taxonomy" id="208348"/>
    <lineage>
        <taxon>Eukaryota</taxon>
        <taxon>Fungi</taxon>
        <taxon>Dikarya</taxon>
        <taxon>Basidiomycota</taxon>
        <taxon>Pucciniomycotina</taxon>
        <taxon>Pucciniomycetes</taxon>
        <taxon>Pucciniales</taxon>
        <taxon>Pucciniaceae</taxon>
        <taxon>Puccinia</taxon>
    </lineage>
</organism>
<evidence type="ECO:0000313" key="2">
    <source>
        <dbReference type="EMBL" id="WAQ82472.1"/>
    </source>
</evidence>
<feature type="compositionally biased region" description="Low complexity" evidence="1">
    <location>
        <begin position="1"/>
        <end position="18"/>
    </location>
</feature>
<feature type="compositionally biased region" description="Polar residues" evidence="1">
    <location>
        <begin position="209"/>
        <end position="221"/>
    </location>
</feature>
<dbReference type="GeneID" id="77807740"/>
<dbReference type="EMBL" id="CP110422">
    <property type="protein sequence ID" value="WAQ82472.1"/>
    <property type="molecule type" value="Genomic_DNA"/>
</dbReference>
<protein>
    <submittedName>
        <fullName evidence="2">Uncharacterized protein</fullName>
    </submittedName>
</protein>
<dbReference type="Proteomes" id="UP001164743">
    <property type="component" value="Chromosome 2A"/>
</dbReference>
<sequence length="266" mass="28756">MYHNDQQSSQQNYYQSQQIRRDSFSNPSINDPLLERSLSQGFSLSQAQSQIGHFPNQPLELNNLPADHFYTGTEYNYGHPIRLNHQSPVEQFPGRTRGYTSSTRAAIHPASGIIYSGPLGIVNSAYSGPPEPVNARNPPKEPITAGATGTIAGEPASSSNLASSDSSRPISDGIPSQSFGSLGRTISTTSGQPEALIESNSARAIDTRPASTSQRPDSSDSIRPVPPSSTQAREKIALPINIKTSLNSPVNLARLNQLLYEILKMR</sequence>
<feature type="region of interest" description="Disordered" evidence="1">
    <location>
        <begin position="1"/>
        <end position="32"/>
    </location>
</feature>
<reference evidence="2" key="1">
    <citation type="submission" date="2022-10" db="EMBL/GenBank/DDBJ databases">
        <title>Puccinia triticina Genome sequencing and assembly.</title>
        <authorList>
            <person name="Li C."/>
        </authorList>
    </citation>
    <scope>NUCLEOTIDE SEQUENCE</scope>
    <source>
        <strain evidence="2">Pt15</strain>
    </source>
</reference>
<accession>A0ABY7CEW4</accession>
<evidence type="ECO:0000256" key="1">
    <source>
        <dbReference type="SAM" id="MobiDB-lite"/>
    </source>
</evidence>
<dbReference type="RefSeq" id="XP_053018027.1">
    <property type="nucleotide sequence ID" value="XM_053166845.1"/>
</dbReference>